<dbReference type="SUPFAM" id="SSF49785">
    <property type="entry name" value="Galactose-binding domain-like"/>
    <property type="match status" value="1"/>
</dbReference>
<dbReference type="Proteomes" id="UP000445000">
    <property type="component" value="Unassembled WGS sequence"/>
</dbReference>
<dbReference type="InterPro" id="IPR013783">
    <property type="entry name" value="Ig-like_fold"/>
</dbReference>
<dbReference type="Pfam" id="PF22666">
    <property type="entry name" value="Glyco_hydro_2_N2"/>
    <property type="match status" value="1"/>
</dbReference>
<dbReference type="GO" id="GO:0005975">
    <property type="term" value="P:carbohydrate metabolic process"/>
    <property type="evidence" value="ECO:0007669"/>
    <property type="project" value="InterPro"/>
</dbReference>
<evidence type="ECO:0000259" key="7">
    <source>
        <dbReference type="Pfam" id="PF00703"/>
    </source>
</evidence>
<comment type="catalytic activity">
    <reaction evidence="1">
        <text>Hydrolysis of terminal, non-reducing beta-D-mannose residues in beta-D-mannosides.</text>
        <dbReference type="EC" id="3.2.1.25"/>
    </reaction>
</comment>
<dbReference type="InterPro" id="IPR054593">
    <property type="entry name" value="Beta-mannosidase-like_N2"/>
</dbReference>
<evidence type="ECO:0000256" key="5">
    <source>
        <dbReference type="ARBA" id="ARBA00023180"/>
    </source>
</evidence>
<dbReference type="AlphaFoldDB" id="A0A829YHC9"/>
<sequence length="850" mass="94475">MPMPGAIRGPNSQHRESLSSGWEFCARPPDSALSPLELSEQTTWLKATVPCTAASALRELGQWSLDSAPRRFDAEDWWFRCHFSASDSNEQCTLGFDGLATLADVWLNGEHILASENMFVAHEVDVTGRLQQHNWLYLRFRSLDKALAAKRPRPRWKAPMIENQQLRWFRTTVLGRTPGWSPSAAAVGPYQPIWLEYRKALSVKHAQLRTSIDNGSGNVHLDVELASPSAAAIAAQLTVRRGEQTIRGTTRIEAGQSRAHVHLVVSDVQRWWPHTHGEPALYSAQLSLESQSPSGETVSHEIGLGHFGFRAVRIDASDGGFRVIVNDVPIFCRGACWTPLDIVSLHASAGDYEQAIEQVRAAGMNMIRIGGTMVYEDDALLEACDRHGILVWQELMFANMDFPQGDPKFDRSVQQELHQQLGRLISHASVALICGNSEVEQQAAMFGATRERWTPPLFHEVIPALMREICPDMPYWPSSAHGGSFPHQPNVGTASYYGVGAYLRALEDARRSEVRFASECLAFANVPEDATIARMPRGAALRVHHPEWKARTPRDLGAGWDFEDVRDHYVKELFGIDVPALRYSDHDRYLHLGRIATAEVMAATFAEWRRKRSSCDGGLVWFLRDLVPGAGWGIVDSFGQPKSAYYALRRALQPVAVFISDEGCNGLAIHVVNDSRDELKTVLTVSLYRNGEPHGAEVQRELTLGAHETLELAANEFFEGFYDLAYAYRFGPKIHDVIAATLRDPRGDLLSEHAHFHRGEILRRGSEIEIAAALTHDELGVPTLRVSSKKFAQSVYIDTPGAVPHDNYFHLLPGGSRTIRFPHALAGQRIEGTVRALNSVSAVPIVFSAP</sequence>
<protein>
    <recommendedName>
        <fullName evidence="3">beta-mannosidase</fullName>
        <ecNumber evidence="3">3.2.1.25</ecNumber>
    </recommendedName>
</protein>
<evidence type="ECO:0000313" key="11">
    <source>
        <dbReference type="Proteomes" id="UP000445000"/>
    </source>
</evidence>
<dbReference type="Pfam" id="PF17753">
    <property type="entry name" value="Ig_mannosidase"/>
    <property type="match status" value="1"/>
</dbReference>
<dbReference type="SUPFAM" id="SSF49303">
    <property type="entry name" value="beta-Galactosidase/glucuronidase domain"/>
    <property type="match status" value="2"/>
</dbReference>
<evidence type="ECO:0000259" key="8">
    <source>
        <dbReference type="Pfam" id="PF17753"/>
    </source>
</evidence>
<feature type="domain" description="Beta-mannosidase Ig-fold" evidence="8">
    <location>
        <begin position="776"/>
        <end position="823"/>
    </location>
</feature>
<dbReference type="InterPro" id="IPR036156">
    <property type="entry name" value="Beta-gal/glucu_dom_sf"/>
</dbReference>
<accession>A0A829YHC9</accession>
<evidence type="ECO:0000256" key="4">
    <source>
        <dbReference type="ARBA" id="ARBA00022801"/>
    </source>
</evidence>
<keyword evidence="11" id="KW-1185">Reference proteome</keyword>
<evidence type="ECO:0000256" key="2">
    <source>
        <dbReference type="ARBA" id="ARBA00007401"/>
    </source>
</evidence>
<proteinExistence type="inferred from homology"/>
<dbReference type="GO" id="GO:0006516">
    <property type="term" value="P:glycoprotein catabolic process"/>
    <property type="evidence" value="ECO:0007669"/>
    <property type="project" value="TreeGrafter"/>
</dbReference>
<evidence type="ECO:0000256" key="1">
    <source>
        <dbReference type="ARBA" id="ARBA00000829"/>
    </source>
</evidence>
<dbReference type="InterPro" id="IPR041625">
    <property type="entry name" value="Beta-mannosidase_Ig"/>
</dbReference>
<dbReference type="PANTHER" id="PTHR43730">
    <property type="entry name" value="BETA-MANNOSIDASE"/>
    <property type="match status" value="1"/>
</dbReference>
<comment type="similarity">
    <text evidence="2">Belongs to the glycosyl hydrolase 2 family.</text>
</comment>
<name>A0A829YHC9_9GAMM</name>
<keyword evidence="5" id="KW-0325">Glycoprotein</keyword>
<dbReference type="SUPFAM" id="SSF51445">
    <property type="entry name" value="(Trans)glycosidases"/>
    <property type="match status" value="1"/>
</dbReference>
<dbReference type="InterPro" id="IPR050887">
    <property type="entry name" value="Beta-mannosidase_GH2"/>
</dbReference>
<dbReference type="Pfam" id="PF00703">
    <property type="entry name" value="Glyco_hydro_2"/>
    <property type="match status" value="1"/>
</dbReference>
<keyword evidence="6" id="KW-0326">Glycosidase</keyword>
<reference evidence="11" key="1">
    <citation type="submission" date="2020-01" db="EMBL/GenBank/DDBJ databases">
        <title>'Steroidobacter agaridevorans' sp. nov., agar-degrading bacteria isolated from rhizosphere soils.</title>
        <authorList>
            <person name="Ikenaga M."/>
            <person name="Kataoka M."/>
            <person name="Murouchi A."/>
            <person name="Katsuragi S."/>
            <person name="Sakai M."/>
        </authorList>
    </citation>
    <scope>NUCLEOTIDE SEQUENCE [LARGE SCALE GENOMIC DNA]</scope>
    <source>
        <strain evidence="11">YU21-B</strain>
    </source>
</reference>
<dbReference type="Gene3D" id="3.20.20.80">
    <property type="entry name" value="Glycosidases"/>
    <property type="match status" value="1"/>
</dbReference>
<evidence type="ECO:0000256" key="3">
    <source>
        <dbReference type="ARBA" id="ARBA00012754"/>
    </source>
</evidence>
<dbReference type="Gene3D" id="2.60.40.10">
    <property type="entry name" value="Immunoglobulins"/>
    <property type="match status" value="2"/>
</dbReference>
<dbReference type="PANTHER" id="PTHR43730:SF1">
    <property type="entry name" value="BETA-MANNOSIDASE"/>
    <property type="match status" value="1"/>
</dbReference>
<dbReference type="EC" id="3.2.1.25" evidence="3"/>
<dbReference type="InterPro" id="IPR008979">
    <property type="entry name" value="Galactose-bd-like_sf"/>
</dbReference>
<dbReference type="Gene3D" id="2.60.120.260">
    <property type="entry name" value="Galactose-binding domain-like"/>
    <property type="match status" value="1"/>
</dbReference>
<evidence type="ECO:0000256" key="6">
    <source>
        <dbReference type="ARBA" id="ARBA00023295"/>
    </source>
</evidence>
<gene>
    <name evidence="10" type="ORF">GCM10011487_41720</name>
</gene>
<dbReference type="GO" id="GO:0004567">
    <property type="term" value="F:beta-mannosidase activity"/>
    <property type="evidence" value="ECO:0007669"/>
    <property type="project" value="UniProtKB-EC"/>
</dbReference>
<organism evidence="10 11">
    <name type="scientific">Steroidobacter agaridevorans</name>
    <dbReference type="NCBI Taxonomy" id="2695856"/>
    <lineage>
        <taxon>Bacteria</taxon>
        <taxon>Pseudomonadati</taxon>
        <taxon>Pseudomonadota</taxon>
        <taxon>Gammaproteobacteria</taxon>
        <taxon>Steroidobacterales</taxon>
        <taxon>Steroidobacteraceae</taxon>
        <taxon>Steroidobacter</taxon>
    </lineage>
</organism>
<dbReference type="InterPro" id="IPR006102">
    <property type="entry name" value="Ig-like_GH2"/>
</dbReference>
<evidence type="ECO:0000259" key="9">
    <source>
        <dbReference type="Pfam" id="PF22666"/>
    </source>
</evidence>
<dbReference type="EMBL" id="BLJN01000004">
    <property type="protein sequence ID" value="GFE82172.1"/>
    <property type="molecule type" value="Genomic_DNA"/>
</dbReference>
<dbReference type="InterPro" id="IPR017853">
    <property type="entry name" value="GH"/>
</dbReference>
<feature type="domain" description="Beta-mannosidase-like galactose-binding" evidence="9">
    <location>
        <begin position="40"/>
        <end position="191"/>
    </location>
</feature>
<keyword evidence="4" id="KW-0378">Hydrolase</keyword>
<feature type="domain" description="Glycoside hydrolase family 2 immunoglobulin-like beta-sandwich" evidence="7">
    <location>
        <begin position="203"/>
        <end position="304"/>
    </location>
</feature>
<evidence type="ECO:0000313" key="10">
    <source>
        <dbReference type="EMBL" id="GFE82172.1"/>
    </source>
</evidence>
<comment type="caution">
    <text evidence="10">The sequence shown here is derived from an EMBL/GenBank/DDBJ whole genome shotgun (WGS) entry which is preliminary data.</text>
</comment>